<dbReference type="Gene3D" id="2.60.120.260">
    <property type="entry name" value="Galactose-binding domain-like"/>
    <property type="match status" value="2"/>
</dbReference>
<feature type="domain" description="CBM-cenC" evidence="2">
    <location>
        <begin position="127"/>
        <end position="239"/>
    </location>
</feature>
<name>A0ABT5FIP6_9GAMM</name>
<dbReference type="InterPro" id="IPR003305">
    <property type="entry name" value="CenC_carb-bd"/>
</dbReference>
<dbReference type="Pfam" id="PF02018">
    <property type="entry name" value="CBM_4_9"/>
    <property type="match status" value="1"/>
</dbReference>
<proteinExistence type="predicted"/>
<evidence type="ECO:0000313" key="4">
    <source>
        <dbReference type="Proteomes" id="UP001528411"/>
    </source>
</evidence>
<accession>A0ABT5FIP6</accession>
<sequence>MKVVGTGTNPWDVQLGSDAVETVVGNEYVLSMWIKGEEDGGVVRFSTSSEAGALYGADETIGTSWQQVTWTFAANDVATQVVLDLGASAVTYLIDDVELIPVAAEPAYMLSADTVLLNGDLELGTDNDFDNWGKWNNGDGIVQELTEVHSGARSAKVTNGSDFNAEYQSQLVSDETTLVVGTTYSASVWIKGTVDGEVRFSTNETTPQYGATAMVTADWSQVVWEFTATEEVTRLVFDLGKTPDAVYYVDDFELVAK</sequence>
<dbReference type="Proteomes" id="UP001528411">
    <property type="component" value="Unassembled WGS sequence"/>
</dbReference>
<dbReference type="SUPFAM" id="SSF49785">
    <property type="entry name" value="Galactose-binding domain-like"/>
    <property type="match status" value="2"/>
</dbReference>
<comment type="caution">
    <text evidence="3">The sequence shown here is derived from an EMBL/GenBank/DDBJ whole genome shotgun (WGS) entry which is preliminary data.</text>
</comment>
<dbReference type="InterPro" id="IPR008979">
    <property type="entry name" value="Galactose-bd-like_sf"/>
</dbReference>
<reference evidence="3 4" key="1">
    <citation type="submission" date="2023-01" db="EMBL/GenBank/DDBJ databases">
        <title>Psychrosphaera sp. nov., isolated from marine algae.</title>
        <authorList>
            <person name="Bayburt H."/>
            <person name="Choi B.J."/>
            <person name="Kim J.M."/>
            <person name="Choi D.G."/>
            <person name="Jeon C.O."/>
        </authorList>
    </citation>
    <scope>NUCLEOTIDE SEQUENCE [LARGE SCALE GENOMIC DNA]</scope>
    <source>
        <strain evidence="3 4">G1-22</strain>
    </source>
</reference>
<keyword evidence="4" id="KW-1185">Reference proteome</keyword>
<protein>
    <submittedName>
        <fullName evidence="3">Carbohydrate binding domain-containing protein</fullName>
    </submittedName>
</protein>
<keyword evidence="1" id="KW-0378">Hydrolase</keyword>
<evidence type="ECO:0000256" key="1">
    <source>
        <dbReference type="ARBA" id="ARBA00022801"/>
    </source>
</evidence>
<organism evidence="3 4">
    <name type="scientific">Psychrosphaera algicola</name>
    <dbReference type="NCBI Taxonomy" id="3023714"/>
    <lineage>
        <taxon>Bacteria</taxon>
        <taxon>Pseudomonadati</taxon>
        <taxon>Pseudomonadota</taxon>
        <taxon>Gammaproteobacteria</taxon>
        <taxon>Alteromonadales</taxon>
        <taxon>Pseudoalteromonadaceae</taxon>
        <taxon>Psychrosphaera</taxon>
    </lineage>
</organism>
<evidence type="ECO:0000259" key="2">
    <source>
        <dbReference type="Pfam" id="PF02018"/>
    </source>
</evidence>
<dbReference type="EMBL" id="JAQOMS010000002">
    <property type="protein sequence ID" value="MDC2891056.1"/>
    <property type="molecule type" value="Genomic_DNA"/>
</dbReference>
<evidence type="ECO:0000313" key="3">
    <source>
        <dbReference type="EMBL" id="MDC2891056.1"/>
    </source>
</evidence>
<gene>
    <name evidence="3" type="ORF">PN838_22865</name>
</gene>